<proteinExistence type="predicted"/>
<gene>
    <name evidence="2" type="ORF">MVEN_01691300</name>
</gene>
<dbReference type="EMBL" id="JACAZI010000015">
    <property type="protein sequence ID" value="KAF7344019.1"/>
    <property type="molecule type" value="Genomic_DNA"/>
</dbReference>
<keyword evidence="3" id="KW-1185">Reference proteome</keyword>
<comment type="caution">
    <text evidence="2">The sequence shown here is derived from an EMBL/GenBank/DDBJ whole genome shotgun (WGS) entry which is preliminary data.</text>
</comment>
<evidence type="ECO:0000313" key="2">
    <source>
        <dbReference type="EMBL" id="KAF7344019.1"/>
    </source>
</evidence>
<accession>A0A8H7CN95</accession>
<evidence type="ECO:0000259" key="1">
    <source>
        <dbReference type="Pfam" id="PF12770"/>
    </source>
</evidence>
<organism evidence="2 3">
    <name type="scientific">Mycena venus</name>
    <dbReference type="NCBI Taxonomy" id="2733690"/>
    <lineage>
        <taxon>Eukaryota</taxon>
        <taxon>Fungi</taxon>
        <taxon>Dikarya</taxon>
        <taxon>Basidiomycota</taxon>
        <taxon>Agaricomycotina</taxon>
        <taxon>Agaricomycetes</taxon>
        <taxon>Agaricomycetidae</taxon>
        <taxon>Agaricales</taxon>
        <taxon>Marasmiineae</taxon>
        <taxon>Mycenaceae</taxon>
        <taxon>Mycena</taxon>
    </lineage>
</organism>
<evidence type="ECO:0000313" key="3">
    <source>
        <dbReference type="Proteomes" id="UP000620124"/>
    </source>
</evidence>
<dbReference type="InterPro" id="IPR011990">
    <property type="entry name" value="TPR-like_helical_dom_sf"/>
</dbReference>
<dbReference type="Proteomes" id="UP000620124">
    <property type="component" value="Unassembled WGS sequence"/>
</dbReference>
<sequence>MSWLMYRFFYADIRVRSLVNSHADIPPDMPMFAQLLVDGNILKETDTSTPEASGNSWKLKFDCTIPANVSIFSLAILRRNQGTRLLGYVEIARGEAVSSAEQKNRPFTIRFDKVNPDGPSLELRAAFSVFESSAAESSVLDLIDNPMQPAFFHRDIPPGAIAVCLQLMKDYTTQNGQLPPDSSGLEAMHERILLLPSANKARPQFLDFLGDIALQCYRTTRVLDDLHQSICAYSDAVRDDPDVPTYLVDLGNALLERVMHLGDHLDVDKSVAVLRTAFKLSPTDFHVLVTLGNCLQCRFERSGELSDIDEAISIFKQALAYVATSHPTRAFCLHNLGNALRERFERLGDLADINESLLVLEEALELLPFGHPQRPKVLKTFGSCHRSRFVRLGDLDDLNHSVAMLIAASLSLAGIQKSICLAGLSISFQLRFDRRGNVDDLNSAILMIKDAIVACPDNYYQRASYLNILGSSLMKRFEVAENLCDLNEALVVLKEAVALAEDSSKAQCLSSLGNAFNARFAVLGDPSDINSAISVLNDSLGLCHDDSPLRLTLLFNLSCAIFARFSRLGHDIDYEQAIAVSASAACSKIGSPSIRFNAAVFWANAQLFRTLSNESGLDLKVVDYQELFQHADSFVHLKPRGGSYWMVEAAREILPAYTVALALVDELAWLGLSIRDRHHHILEGVTVGKIVRDAVGTAIVAGEYVRAVEWFEQGRSIIWGQILGLRNPVEVLKQRHPDLAAKFILLSRQLEDAGIRETSPGLFGHHQYHQAVQARDQLLKEIRALDKFDRFMCTKAMSELTLAAARGPVVILSLSTWVRAEALILMPGLDEDVLHVYLPEFNVSNAETLEESLRSLLRDAGRGKRAGRREGKIAPEAEFARILSELWKRVAKPVLDGLGYNTPSKDPQRIWWCLTGSLTFLPIHAAGLYGENDGFGSKLSDFVISSYTPSLTALIEAFRGGSRSPGLQVLAVAQPSAHGQCYIPGTQKEIDGLQRLAETTVPKIPVLRFDGSAATPDSVRKGMRESRWVHFACHGVQSASNPTESALLLAGSSELTLSDIIKMSLPHADLAFLSACHTATSTKDLEEESVHLAAGMLSAGYRSVVGTMWSIMDEDAPNVAADVYKHLFKTSPPDHTRAAEALHLAVKRLQREKKSFFHWVPFIHVGA</sequence>
<name>A0A8H7CN95_9AGAR</name>
<dbReference type="AlphaFoldDB" id="A0A8H7CN95"/>
<reference evidence="2" key="1">
    <citation type="submission" date="2020-05" db="EMBL/GenBank/DDBJ databases">
        <title>Mycena genomes resolve the evolution of fungal bioluminescence.</title>
        <authorList>
            <person name="Tsai I.J."/>
        </authorList>
    </citation>
    <scope>NUCLEOTIDE SEQUENCE</scope>
    <source>
        <strain evidence="2">CCC161011</strain>
    </source>
</reference>
<dbReference type="Pfam" id="PF12770">
    <property type="entry name" value="CHAT"/>
    <property type="match status" value="1"/>
</dbReference>
<dbReference type="Gene3D" id="1.25.40.10">
    <property type="entry name" value="Tetratricopeptide repeat domain"/>
    <property type="match status" value="2"/>
</dbReference>
<dbReference type="InterPro" id="IPR024983">
    <property type="entry name" value="CHAT_dom"/>
</dbReference>
<dbReference type="OrthoDB" id="9991317at2759"/>
<feature type="domain" description="CHAT" evidence="1">
    <location>
        <begin position="882"/>
        <end position="1167"/>
    </location>
</feature>
<protein>
    <recommendedName>
        <fullName evidence="1">CHAT domain-containing protein</fullName>
    </recommendedName>
</protein>
<dbReference type="SUPFAM" id="SSF48452">
    <property type="entry name" value="TPR-like"/>
    <property type="match status" value="1"/>
</dbReference>